<feature type="domain" description="RapZ C-terminal" evidence="5">
    <location>
        <begin position="165"/>
        <end position="283"/>
    </location>
</feature>
<dbReference type="InterPro" id="IPR005337">
    <property type="entry name" value="RapZ-like"/>
</dbReference>
<keyword evidence="1" id="KW-0547">Nucleotide-binding</keyword>
<dbReference type="AlphaFoldDB" id="A0A381QN74"/>
<keyword evidence="2" id="KW-0067">ATP-binding</keyword>
<evidence type="ECO:0000259" key="4">
    <source>
        <dbReference type="Pfam" id="PF03668"/>
    </source>
</evidence>
<name>A0A381QN74_9ZZZZ</name>
<dbReference type="Pfam" id="PF22740">
    <property type="entry name" value="PapZ_C"/>
    <property type="match status" value="1"/>
</dbReference>
<dbReference type="PANTHER" id="PTHR30448:SF0">
    <property type="entry name" value="RNASE ADAPTER PROTEIN RAPZ"/>
    <property type="match status" value="1"/>
</dbReference>
<dbReference type="InterPro" id="IPR027417">
    <property type="entry name" value="P-loop_NTPase"/>
</dbReference>
<sequence>MDFIIVSGMSGSGKSIALHALEDLGYYCIDNLPAVLLPQLSDYLGQNTEGLSDRAAVSIDSRNRQFLQAVPSSLGHLRNAGLAVRIIFLISDDETLVRRYSETRRRHPLTNDTTTLIDGIIEERRLLSPLEQDADRRIDTTSTSPYELRAMIRQFVSGQNQSGTTLVFKSFGFKHGTPADADYIFDVRCLPNPYWETELRDMTGLDNTVIDFLETDGAARELVNQISSFLDHWLPHYDKESRSYLTVALGCTGGQHRSVYVAQRLVEYFQYRDAPVQVAHRDLNVNSLPT</sequence>
<dbReference type="NCBIfam" id="NF003828">
    <property type="entry name" value="PRK05416.1"/>
    <property type="match status" value="1"/>
</dbReference>
<evidence type="ECO:0000256" key="2">
    <source>
        <dbReference type="ARBA" id="ARBA00022840"/>
    </source>
</evidence>
<evidence type="ECO:0000313" key="6">
    <source>
        <dbReference type="EMBL" id="SUZ79387.1"/>
    </source>
</evidence>
<evidence type="ECO:0008006" key="7">
    <source>
        <dbReference type="Google" id="ProtNLM"/>
    </source>
</evidence>
<dbReference type="PANTHER" id="PTHR30448">
    <property type="entry name" value="RNASE ADAPTER PROTEIN RAPZ"/>
    <property type="match status" value="1"/>
</dbReference>
<organism evidence="6">
    <name type="scientific">marine metagenome</name>
    <dbReference type="NCBI Taxonomy" id="408172"/>
    <lineage>
        <taxon>unclassified sequences</taxon>
        <taxon>metagenomes</taxon>
        <taxon>ecological metagenomes</taxon>
    </lineage>
</organism>
<dbReference type="EMBL" id="UINC01001384">
    <property type="protein sequence ID" value="SUZ79387.1"/>
    <property type="molecule type" value="Genomic_DNA"/>
</dbReference>
<dbReference type="SUPFAM" id="SSF52540">
    <property type="entry name" value="P-loop containing nucleoside triphosphate hydrolases"/>
    <property type="match status" value="1"/>
</dbReference>
<accession>A0A381QN74</accession>
<dbReference type="InterPro" id="IPR053931">
    <property type="entry name" value="RapZ_C"/>
</dbReference>
<dbReference type="InterPro" id="IPR053930">
    <property type="entry name" value="RapZ-like_N"/>
</dbReference>
<keyword evidence="3" id="KW-0342">GTP-binding</keyword>
<dbReference type="Pfam" id="PF03668">
    <property type="entry name" value="RapZ-like_N"/>
    <property type="match status" value="1"/>
</dbReference>
<gene>
    <name evidence="6" type="ORF">METZ01_LOCUS32241</name>
</gene>
<protein>
    <recommendedName>
        <fullName evidence="7">Nucleotide-binding protein</fullName>
    </recommendedName>
</protein>
<dbReference type="Gene3D" id="3.40.50.300">
    <property type="entry name" value="P-loop containing nucleotide triphosphate hydrolases"/>
    <property type="match status" value="1"/>
</dbReference>
<evidence type="ECO:0000259" key="5">
    <source>
        <dbReference type="Pfam" id="PF22740"/>
    </source>
</evidence>
<evidence type="ECO:0000256" key="1">
    <source>
        <dbReference type="ARBA" id="ARBA00022741"/>
    </source>
</evidence>
<proteinExistence type="inferred from homology"/>
<dbReference type="GO" id="GO:0005524">
    <property type="term" value="F:ATP binding"/>
    <property type="evidence" value="ECO:0007669"/>
    <property type="project" value="UniProtKB-KW"/>
</dbReference>
<feature type="domain" description="RapZ-like N-terminal" evidence="4">
    <location>
        <begin position="1"/>
        <end position="159"/>
    </location>
</feature>
<evidence type="ECO:0000256" key="3">
    <source>
        <dbReference type="ARBA" id="ARBA00023134"/>
    </source>
</evidence>
<dbReference type="GO" id="GO:0005525">
    <property type="term" value="F:GTP binding"/>
    <property type="evidence" value="ECO:0007669"/>
    <property type="project" value="UniProtKB-KW"/>
</dbReference>
<reference evidence="6" key="1">
    <citation type="submission" date="2018-05" db="EMBL/GenBank/DDBJ databases">
        <authorList>
            <person name="Lanie J.A."/>
            <person name="Ng W.-L."/>
            <person name="Kazmierczak K.M."/>
            <person name="Andrzejewski T.M."/>
            <person name="Davidsen T.M."/>
            <person name="Wayne K.J."/>
            <person name="Tettelin H."/>
            <person name="Glass J.I."/>
            <person name="Rusch D."/>
            <person name="Podicherti R."/>
            <person name="Tsui H.-C.T."/>
            <person name="Winkler M.E."/>
        </authorList>
    </citation>
    <scope>NUCLEOTIDE SEQUENCE</scope>
</reference>
<dbReference type="HAMAP" id="MF_00636">
    <property type="entry name" value="RapZ_like"/>
    <property type="match status" value="1"/>
</dbReference>
<dbReference type="PIRSF" id="PIRSF005052">
    <property type="entry name" value="P-loopkin"/>
    <property type="match status" value="1"/>
</dbReference>